<feature type="domain" description="PROP1-like PPR" evidence="7">
    <location>
        <begin position="1028"/>
        <end position="1167"/>
    </location>
</feature>
<feature type="region of interest" description="Disordered" evidence="6">
    <location>
        <begin position="34"/>
        <end position="79"/>
    </location>
</feature>
<dbReference type="PROSITE" id="PS51375">
    <property type="entry name" value="PPR"/>
    <property type="match status" value="3"/>
</dbReference>
<dbReference type="NCBIfam" id="TIGR00756">
    <property type="entry name" value="PPR"/>
    <property type="match status" value="3"/>
</dbReference>
<dbReference type="SUPFAM" id="SSF48452">
    <property type="entry name" value="TPR-like"/>
    <property type="match status" value="1"/>
</dbReference>
<evidence type="ECO:0000259" key="7">
    <source>
        <dbReference type="Pfam" id="PF17177"/>
    </source>
</evidence>
<dbReference type="InterPro" id="IPR033443">
    <property type="entry name" value="PROP1-like_PPR_dom"/>
</dbReference>
<feature type="region of interest" description="Disordered" evidence="6">
    <location>
        <begin position="206"/>
        <end position="245"/>
    </location>
</feature>
<keyword evidence="2" id="KW-0677">Repeat</keyword>
<dbReference type="Proteomes" id="UP000814176">
    <property type="component" value="Unassembled WGS sequence"/>
</dbReference>
<accession>A0ABQ8KW06</accession>
<dbReference type="PANTHER" id="PTHR47447:SF17">
    <property type="entry name" value="OS12G0638900 PROTEIN"/>
    <property type="match status" value="1"/>
</dbReference>
<keyword evidence="9" id="KW-1185">Reference proteome</keyword>
<sequence length="1391" mass="152275">MLPKVANHLLHHTARAISVAQNQTGHTIRNVLQLQSSSTPSTASGNFGGWNGTSSSHSNWNGRGAGSGGAKSHPGGRSYAGYTGAGRAVTQAESMSVNDLDQTLGDDSDDVPPALRRGALALKSHGAALPSRARSRTGLAVIRTAQSQAKSARPFGGQTVVDPCSGSGALSTQATALLLHRLSARDVPARSQSTVSTLQTVSDYLDVESPPASSPTRQPLDALYSRPHSPDTSLPTPPTEAAEESLDNEVADHNDFSFAAGRKDRGTVEELVAKLRSRSAPPSVRLYNSALLALHTVRVPNGSLGPLLELYNDMLARSVAPNFRTYVILIQAFTDRDRDVHEMLRRLERPIRWQTTLGVTPDVGEHTHTSGLRAENNFRSAMMLFQTVCADHRTKLPLRVYHNLLQSCANHANTEAAVHVFAHFERRKDVLPSPRTFELLMSVYNAAGDWEGVKDVFEEFRKACKSGMIFAFVEGEADASANRVMRSYHIDVWNSMIEAYVRSGQHTAALGLLEQMLDTKAGDAFNVSDVPPPSIDTFSRLITSFCQSGEVSTALAWFNRLLLQVVGPRKPLDASTSPGRPDNTIWTTIIEALCLNGRVDDLLTVMTSFERLADQDGLLLPNDEAQLVLQTLFRHLTLHPDLEEAKVASITDTVLALVARTGPHLLSHPVYGEGHRELGMELPHLLLSKGKAKEACRLVRYYVVRETRVRNGLSAQELPAGFVSKARVLHEFLQGFAQRYIEEADGKLSLPETLDLGCLFLRSHANVPVDVLACCQMHYAAVRSSPSGLPTLSSQEWAVLVLSAFTVDGVATIEDVLADMARADVKLSNLSMHLRVQLYSRLRAQRNSSYALELMRRYDPAFTPTLDLPPQDDVNKQDGDVALQGRDVPSHIMVDQAHSAFVSEFWPMSAARIPATEAYKRFEAGRARNKYPRLDVMARLIIALGRQREFEKVRNLYDSAQLVLQTMEGEKERQSYAWFLVEDGMILALAHGGEANAAHVHRLRIIDHGGAPSADAYGALIHAVKDTTDDASNAIALFREARQLNVVPNTFMYNTTISKLARARKADDALALFKEMKTMNGMGPSSVTYGAVIAACCRVGDVASAENLFAEMASCSSFKPRVPPYNTMMQVYTTIRPDRARALHYFDALTAARIQPTAHTYKLLLDAYGTIEPVDAAAMGRIFDKITTGRKPIVQGTHWASLIHSVGYVQGDVDGALALFDTIASHPSTRMSGAQLPDAVVFESLIAVLATHRRVDLIPIYVSKMKDLGIHMTAYIANFLIKAYASAGDIERSREIFEGLADPPEGVAAPHNHAPHDAQASESAQVPVDALVYREPSTWEAMVRAELAHRHRERAVALLDRAQARKFPPAVWNRINGILLDDSVSPWAGSE</sequence>
<dbReference type="InterPro" id="IPR011990">
    <property type="entry name" value="TPR-like_helical_dom_sf"/>
</dbReference>
<gene>
    <name evidence="8" type="ORF">C8Q71DRAFT_793272</name>
</gene>
<comment type="subunit">
    <text evidence="4">Binds to mitochondrial small subunit 15S rRNA.</text>
</comment>
<comment type="caution">
    <text evidence="8">The sequence shown here is derived from an EMBL/GenBank/DDBJ whole genome shotgun (WGS) entry which is preliminary data.</text>
</comment>
<comment type="function">
    <text evidence="3">Regulates mitochondrial small subunit maturation by controlling 15S rRNA 5'-end processing. Localizes to the 5' precursor of the 15S rRNA in a position that is subsequently occupied by mS47 in the mature yeast mtSSU. Uses structure and sequence-specific RNA recognition, binding to a single-stranded region of the precursor and specifically recognizing bases -6 to -1. The exchange of Ccm1 for mS47 is coupled to the irreversible removal of precursor rRNA that is accompanied by conformational changes of the mitoribosomal proteins uS5m and mS26. These conformational changes signal completion of 5'-end rRNA processing through protection of the mature 5'-end of the 15S rRNA and stabilization of mS47. The removal of the 5' precursor together with the dissociation of Ccm1 may be catalyzed by the 5'-3' exoribonuclease Pet127. Involved in the specific removal of group I introns in mitochondrial encoded transcripts.</text>
</comment>
<organism evidence="8 9">
    <name type="scientific">Rhodofomes roseus</name>
    <dbReference type="NCBI Taxonomy" id="34475"/>
    <lineage>
        <taxon>Eukaryota</taxon>
        <taxon>Fungi</taxon>
        <taxon>Dikarya</taxon>
        <taxon>Basidiomycota</taxon>
        <taxon>Agaricomycotina</taxon>
        <taxon>Agaricomycetes</taxon>
        <taxon>Polyporales</taxon>
        <taxon>Rhodofomes</taxon>
    </lineage>
</organism>
<evidence type="ECO:0000256" key="4">
    <source>
        <dbReference type="ARBA" id="ARBA00044511"/>
    </source>
</evidence>
<dbReference type="Pfam" id="PF01535">
    <property type="entry name" value="PPR"/>
    <property type="match status" value="3"/>
</dbReference>
<evidence type="ECO:0000256" key="2">
    <source>
        <dbReference type="ARBA" id="ARBA00022737"/>
    </source>
</evidence>
<evidence type="ECO:0000313" key="8">
    <source>
        <dbReference type="EMBL" id="KAH9843499.1"/>
    </source>
</evidence>
<dbReference type="EMBL" id="JADCUA010000001">
    <property type="protein sequence ID" value="KAH9843499.1"/>
    <property type="molecule type" value="Genomic_DNA"/>
</dbReference>
<evidence type="ECO:0000313" key="9">
    <source>
        <dbReference type="Proteomes" id="UP000814176"/>
    </source>
</evidence>
<feature type="repeat" description="PPR" evidence="5">
    <location>
        <begin position="489"/>
        <end position="519"/>
    </location>
</feature>
<dbReference type="PANTHER" id="PTHR47447">
    <property type="entry name" value="OS03G0856100 PROTEIN"/>
    <property type="match status" value="1"/>
</dbReference>
<comment type="similarity">
    <text evidence="1">Belongs to the CCM1 family.</text>
</comment>
<proteinExistence type="inferred from homology"/>
<feature type="compositionally biased region" description="Polar residues" evidence="6">
    <location>
        <begin position="52"/>
        <end position="61"/>
    </location>
</feature>
<dbReference type="Pfam" id="PF17177">
    <property type="entry name" value="PPR_long"/>
    <property type="match status" value="1"/>
</dbReference>
<feature type="repeat" description="PPR" evidence="5">
    <location>
        <begin position="1085"/>
        <end position="1120"/>
    </location>
</feature>
<feature type="compositionally biased region" description="Polar residues" evidence="6">
    <location>
        <begin position="34"/>
        <end position="45"/>
    </location>
</feature>
<dbReference type="RefSeq" id="XP_047784309.1">
    <property type="nucleotide sequence ID" value="XM_047925464.1"/>
</dbReference>
<feature type="region of interest" description="Disordered" evidence="6">
    <location>
        <begin position="1301"/>
        <end position="1324"/>
    </location>
</feature>
<name>A0ABQ8KW06_9APHY</name>
<feature type="repeat" description="PPR" evidence="5">
    <location>
        <begin position="1049"/>
        <end position="1079"/>
    </location>
</feature>
<evidence type="ECO:0000256" key="1">
    <source>
        <dbReference type="ARBA" id="ARBA00006192"/>
    </source>
</evidence>
<dbReference type="GeneID" id="72006196"/>
<evidence type="ECO:0000256" key="3">
    <source>
        <dbReference type="ARBA" id="ARBA00044493"/>
    </source>
</evidence>
<protein>
    <recommendedName>
        <fullName evidence="7">PROP1-like PPR domain-containing protein</fullName>
    </recommendedName>
</protein>
<evidence type="ECO:0000256" key="6">
    <source>
        <dbReference type="SAM" id="MobiDB-lite"/>
    </source>
</evidence>
<dbReference type="InterPro" id="IPR002885">
    <property type="entry name" value="PPR_rpt"/>
</dbReference>
<evidence type="ECO:0000256" key="5">
    <source>
        <dbReference type="PROSITE-ProRule" id="PRU00708"/>
    </source>
</evidence>
<reference evidence="8 9" key="1">
    <citation type="journal article" date="2021" name="Environ. Microbiol.">
        <title>Gene family expansions and transcriptome signatures uncover fungal adaptations to wood decay.</title>
        <authorList>
            <person name="Hage H."/>
            <person name="Miyauchi S."/>
            <person name="Viragh M."/>
            <person name="Drula E."/>
            <person name="Min B."/>
            <person name="Chaduli D."/>
            <person name="Navarro D."/>
            <person name="Favel A."/>
            <person name="Norest M."/>
            <person name="Lesage-Meessen L."/>
            <person name="Balint B."/>
            <person name="Merenyi Z."/>
            <person name="de Eugenio L."/>
            <person name="Morin E."/>
            <person name="Martinez A.T."/>
            <person name="Baldrian P."/>
            <person name="Stursova M."/>
            <person name="Martinez M.J."/>
            <person name="Novotny C."/>
            <person name="Magnuson J.K."/>
            <person name="Spatafora J.W."/>
            <person name="Maurice S."/>
            <person name="Pangilinan J."/>
            <person name="Andreopoulos W."/>
            <person name="LaButti K."/>
            <person name="Hundley H."/>
            <person name="Na H."/>
            <person name="Kuo A."/>
            <person name="Barry K."/>
            <person name="Lipzen A."/>
            <person name="Henrissat B."/>
            <person name="Riley R."/>
            <person name="Ahrendt S."/>
            <person name="Nagy L.G."/>
            <person name="Grigoriev I.V."/>
            <person name="Martin F."/>
            <person name="Rosso M.N."/>
        </authorList>
    </citation>
    <scope>NUCLEOTIDE SEQUENCE [LARGE SCALE GENOMIC DNA]</scope>
    <source>
        <strain evidence="8 9">CIRM-BRFM 1785</strain>
    </source>
</reference>
<dbReference type="Gene3D" id="1.25.40.10">
    <property type="entry name" value="Tetratricopeptide repeat domain"/>
    <property type="match status" value="5"/>
</dbReference>